<feature type="coiled-coil region" evidence="1">
    <location>
        <begin position="158"/>
        <end position="185"/>
    </location>
</feature>
<dbReference type="Pfam" id="PF05270">
    <property type="entry name" value="AbfB"/>
    <property type="match status" value="1"/>
</dbReference>
<dbReference type="CDD" id="cd23265">
    <property type="entry name" value="beta-trefoil_ABD_ABFB-like"/>
    <property type="match status" value="1"/>
</dbReference>
<feature type="domain" description="Alpha-L-arabinofuranosidase B arabinose-binding" evidence="2">
    <location>
        <begin position="338"/>
        <end position="468"/>
    </location>
</feature>
<reference evidence="3" key="1">
    <citation type="submission" date="2021-10" db="EMBL/GenBank/DDBJ databases">
        <title>Streptomyces nigrumlapis sp.nov.,an antimicrobial producing actinobacterium isolated from Black Gobi rocks.</title>
        <authorList>
            <person name="Wen Y."/>
            <person name="Zhang W."/>
            <person name="Liu X.G."/>
        </authorList>
    </citation>
    <scope>NUCLEOTIDE SEQUENCE</scope>
    <source>
        <strain evidence="3">ST13-2-2</strain>
    </source>
</reference>
<evidence type="ECO:0000259" key="2">
    <source>
        <dbReference type="Pfam" id="PF05270"/>
    </source>
</evidence>
<organism evidence="3 4">
    <name type="scientific">Streptomyces halobius</name>
    <dbReference type="NCBI Taxonomy" id="2879846"/>
    <lineage>
        <taxon>Bacteria</taxon>
        <taxon>Bacillati</taxon>
        <taxon>Actinomycetota</taxon>
        <taxon>Actinomycetes</taxon>
        <taxon>Kitasatosporales</taxon>
        <taxon>Streptomycetaceae</taxon>
        <taxon>Streptomyces</taxon>
    </lineage>
</organism>
<dbReference type="InterPro" id="IPR005506">
    <property type="entry name" value="DUF312_ALF"/>
</dbReference>
<evidence type="ECO:0000256" key="1">
    <source>
        <dbReference type="SAM" id="Coils"/>
    </source>
</evidence>
<dbReference type="Proteomes" id="UP000830115">
    <property type="component" value="Chromosome"/>
</dbReference>
<keyword evidence="1" id="KW-0175">Coiled coil</keyword>
<dbReference type="SUPFAM" id="SSF110221">
    <property type="entry name" value="AbfB domain"/>
    <property type="match status" value="1"/>
</dbReference>
<keyword evidence="4" id="KW-1185">Reference proteome</keyword>
<proteinExistence type="predicted"/>
<dbReference type="Pfam" id="PF03752">
    <property type="entry name" value="ALF"/>
    <property type="match status" value="2"/>
</dbReference>
<evidence type="ECO:0000313" key="4">
    <source>
        <dbReference type="Proteomes" id="UP000830115"/>
    </source>
</evidence>
<dbReference type="InterPro" id="IPR036195">
    <property type="entry name" value="AbfB_ABD_sf"/>
</dbReference>
<dbReference type="Gene3D" id="2.80.10.50">
    <property type="match status" value="1"/>
</dbReference>
<accession>A0ABY4MDA1</accession>
<dbReference type="EMBL" id="CP086322">
    <property type="protein sequence ID" value="UQA95693.1"/>
    <property type="molecule type" value="Genomic_DNA"/>
</dbReference>
<evidence type="ECO:0000313" key="3">
    <source>
        <dbReference type="EMBL" id="UQA95693.1"/>
    </source>
</evidence>
<sequence length="474" mass="52036">MERVKAAAVVGLDPTPDVMLLSDRDFIFALWEKVKDAGESKMAVRLAAEEALASMVAEDHVRFITTGIHEAYKVDKQREQERADDEREARQAKAQALIAVGIPVTPELLGLSDDNFIRRVMKHPDAGPEVKVAAARALAGGPVQWREFITDGARQANARDVENEIKELEKKSSKEAQRRKELAARTDTAALFGIAPSQAMLRLGDDNFIRELLRLAPAHLKGSELVAAAQHALLSSDPADWKQFLHTSAEQAYKRDAEARRKKVADANRKMVLKVQAAAEKTGMYPNLVAAAKKALAGSDEDVAEFLKEDNLYRAARQSFVSGDPKLAADPGGRSSWYIRQSSADGGAAFVAPVDDASKQSVREDATWVVKDALNGQRGCYSFESVSKRHYYLAAQSNLRVRISPDDGSATFRKDATWCARKGVNGYWTSFELAGKPGYWLRAHQGGLSVSRANAKDKAFKAEATWAVFPPLAR</sequence>
<protein>
    <submittedName>
        <fullName evidence="3">AbfB domain-containing protein</fullName>
    </submittedName>
</protein>
<name>A0ABY4MDA1_9ACTN</name>
<gene>
    <name evidence="3" type="ORF">K9S39_30950</name>
</gene>
<dbReference type="RefSeq" id="WP_248866606.1">
    <property type="nucleotide sequence ID" value="NZ_CP086322.1"/>
</dbReference>
<dbReference type="InterPro" id="IPR007934">
    <property type="entry name" value="AbfB_ABD"/>
</dbReference>